<dbReference type="GO" id="GO:0006260">
    <property type="term" value="P:DNA replication"/>
    <property type="evidence" value="ECO:0007669"/>
    <property type="project" value="InterPro"/>
</dbReference>
<comment type="caution">
    <text evidence="1">The sequence shown here is derived from an EMBL/GenBank/DDBJ whole genome shotgun (WGS) entry which is preliminary data.</text>
</comment>
<evidence type="ECO:0000313" key="1">
    <source>
        <dbReference type="EMBL" id="PWF22678.1"/>
    </source>
</evidence>
<dbReference type="RefSeq" id="WP_109062202.1">
    <property type="nucleotide sequence ID" value="NZ_QETA01000004.1"/>
</dbReference>
<dbReference type="GO" id="GO:0032298">
    <property type="term" value="P:positive regulation of DNA-templated DNA replication initiation"/>
    <property type="evidence" value="ECO:0007669"/>
    <property type="project" value="TreeGrafter"/>
</dbReference>
<dbReference type="Gene3D" id="3.40.50.10110">
    <property type="entry name" value="DNA polymerase III subunit chi"/>
    <property type="match status" value="1"/>
</dbReference>
<name>A0A2V1K0X7_9BURK</name>
<protein>
    <submittedName>
        <fullName evidence="1">DNA polymerase III subunit chi</fullName>
    </submittedName>
</protein>
<dbReference type="InterPro" id="IPR007459">
    <property type="entry name" value="DNA_pol3_chi"/>
</dbReference>
<dbReference type="EMBL" id="QETA01000004">
    <property type="protein sequence ID" value="PWF22678.1"/>
    <property type="molecule type" value="Genomic_DNA"/>
</dbReference>
<dbReference type="Pfam" id="PF04364">
    <property type="entry name" value="DNA_pol3_chi"/>
    <property type="match status" value="1"/>
</dbReference>
<dbReference type="InterPro" id="IPR036768">
    <property type="entry name" value="PolIII_chi_sf"/>
</dbReference>
<dbReference type="PANTHER" id="PTHR38767">
    <property type="entry name" value="DNA POLYMERASE III SUBUNIT CHI"/>
    <property type="match status" value="1"/>
</dbReference>
<dbReference type="SUPFAM" id="SSF102400">
    <property type="entry name" value="DNA polymerase III chi subunit"/>
    <property type="match status" value="1"/>
</dbReference>
<sequence length="141" mass="16390">MAKIDFAFGAPDRLRTACAMVRSRFQAGHTLTVWCSDALRLDNFDRMLWAFDDISFIPHVYADDPLVADTPIILTRQTDTWPDTLWLVNLDMDCPPEPGRYERVLEIVSQEEDEVLAARERWKWYKQAGHELVAHNLGQKR</sequence>
<dbReference type="Proteomes" id="UP000245212">
    <property type="component" value="Unassembled WGS sequence"/>
</dbReference>
<keyword evidence="2" id="KW-1185">Reference proteome</keyword>
<gene>
    <name evidence="1" type="ORF">DD235_11430</name>
</gene>
<dbReference type="PANTHER" id="PTHR38767:SF1">
    <property type="entry name" value="DNA POLYMERASE III SUBUNIT CHI"/>
    <property type="match status" value="1"/>
</dbReference>
<dbReference type="GO" id="GO:0003677">
    <property type="term" value="F:DNA binding"/>
    <property type="evidence" value="ECO:0007669"/>
    <property type="project" value="InterPro"/>
</dbReference>
<accession>A0A2V1K0X7</accession>
<evidence type="ECO:0000313" key="2">
    <source>
        <dbReference type="Proteomes" id="UP000245212"/>
    </source>
</evidence>
<dbReference type="GO" id="GO:0003887">
    <property type="term" value="F:DNA-directed DNA polymerase activity"/>
    <property type="evidence" value="ECO:0007669"/>
    <property type="project" value="InterPro"/>
</dbReference>
<proteinExistence type="predicted"/>
<dbReference type="AlphaFoldDB" id="A0A2V1K0X7"/>
<organism evidence="1 2">
    <name type="scientific">Corticimicrobacter populi</name>
    <dbReference type="NCBI Taxonomy" id="2175229"/>
    <lineage>
        <taxon>Bacteria</taxon>
        <taxon>Pseudomonadati</taxon>
        <taxon>Pseudomonadota</taxon>
        <taxon>Betaproteobacteria</taxon>
        <taxon>Burkholderiales</taxon>
        <taxon>Alcaligenaceae</taxon>
        <taxon>Corticimicrobacter</taxon>
    </lineage>
</organism>
<reference evidence="2" key="1">
    <citation type="submission" date="2018-05" db="EMBL/GenBank/DDBJ databases">
        <authorList>
            <person name="Li Y."/>
        </authorList>
    </citation>
    <scope>NUCLEOTIDE SEQUENCE [LARGE SCALE GENOMIC DNA]</scope>
    <source>
        <strain evidence="2">3d-2-2</strain>
    </source>
</reference>